<feature type="domain" description="SusD-like N-terminal" evidence="7">
    <location>
        <begin position="98"/>
        <end position="233"/>
    </location>
</feature>
<dbReference type="Pfam" id="PF14322">
    <property type="entry name" value="SusD-like_3"/>
    <property type="match status" value="1"/>
</dbReference>
<reference evidence="8 9" key="1">
    <citation type="submission" date="2019-02" db="EMBL/GenBank/DDBJ databases">
        <title>Genomic Encyclopedia of Type Strains, Phase IV (KMG-IV): sequencing the most valuable type-strain genomes for metagenomic binning, comparative biology and taxonomic classification.</title>
        <authorList>
            <person name="Goeker M."/>
        </authorList>
    </citation>
    <scope>NUCLEOTIDE SEQUENCE [LARGE SCALE GENOMIC DNA]</scope>
    <source>
        <strain evidence="8 9">DSM 18116</strain>
    </source>
</reference>
<comment type="similarity">
    <text evidence="2">Belongs to the SusD family.</text>
</comment>
<evidence type="ECO:0000256" key="2">
    <source>
        <dbReference type="ARBA" id="ARBA00006275"/>
    </source>
</evidence>
<keyword evidence="4" id="KW-0472">Membrane</keyword>
<dbReference type="AlphaFoldDB" id="A0A4Q7MDC8"/>
<organism evidence="8 9">
    <name type="scientific">Pseudobacter ginsenosidimutans</name>
    <dbReference type="NCBI Taxonomy" id="661488"/>
    <lineage>
        <taxon>Bacteria</taxon>
        <taxon>Pseudomonadati</taxon>
        <taxon>Bacteroidota</taxon>
        <taxon>Chitinophagia</taxon>
        <taxon>Chitinophagales</taxon>
        <taxon>Chitinophagaceae</taxon>
        <taxon>Pseudobacter</taxon>
    </lineage>
</organism>
<dbReference type="SUPFAM" id="SSF48452">
    <property type="entry name" value="TPR-like"/>
    <property type="match status" value="1"/>
</dbReference>
<keyword evidence="9" id="KW-1185">Reference proteome</keyword>
<keyword evidence="5" id="KW-0998">Cell outer membrane</keyword>
<name>A0A4Q7MDC8_9BACT</name>
<evidence type="ECO:0000313" key="8">
    <source>
        <dbReference type="EMBL" id="RZS65427.1"/>
    </source>
</evidence>
<protein>
    <submittedName>
        <fullName evidence="8">Putative outer membrane starch-binding protein</fullName>
    </submittedName>
</protein>
<feature type="domain" description="RagB/SusD" evidence="6">
    <location>
        <begin position="306"/>
        <end position="474"/>
    </location>
</feature>
<evidence type="ECO:0000313" key="9">
    <source>
        <dbReference type="Proteomes" id="UP000293874"/>
    </source>
</evidence>
<proteinExistence type="inferred from homology"/>
<keyword evidence="3" id="KW-0732">Signal</keyword>
<dbReference type="Gene3D" id="1.25.40.390">
    <property type="match status" value="1"/>
</dbReference>
<dbReference type="Proteomes" id="UP000293874">
    <property type="component" value="Unassembled WGS sequence"/>
</dbReference>
<dbReference type="GO" id="GO:0009279">
    <property type="term" value="C:cell outer membrane"/>
    <property type="evidence" value="ECO:0007669"/>
    <property type="project" value="UniProtKB-SubCell"/>
</dbReference>
<dbReference type="RefSeq" id="WP_130544094.1">
    <property type="nucleotide sequence ID" value="NZ_CP042431.1"/>
</dbReference>
<evidence type="ECO:0000256" key="4">
    <source>
        <dbReference type="ARBA" id="ARBA00023136"/>
    </source>
</evidence>
<sequence length="478" mass="54535">MKYKQYPITKYWQAFSLLLLCCLGITGCKKLIEVDLPIDRNPSETVFATTSTAVSAMTGVYVNMISEFCGPAGVSIAPALLCDEFKLKNEQGDRLYANNIDTDHSWDTWRPIYRTHMFGVNSVIEGVRKSTSLPARAKAILEGEARFTRAFLYLHLLSFYGDVPLALSTDFNVNSKLPRTAVDKVYDQIEEDLRFAQQNLDNRYLAKDLFTNAATRLRPNKGAANALLARVYLYRQKWAEAEAAASLLINDPQYELVNNLDAIFLKESHEAIWQIQTNQLEPDGVNTLEARYMLPRPGEDPRYYVSEDLYQSFEPGDQRRVHWTMDFTATKKCFYKYKQGFGVQESKEYLILMRLAEQFLIRAEARAQLGKLTGPGSAAEDLNRIRLRAGLGNTPASTKEELIDAILRERRIELSSECGHRWLDLKRTGRLQARMRIVTPLKGGVWLPYKELMPIPPGEFTYNPSLRGHQNPGYYEVP</sequence>
<gene>
    <name evidence="8" type="ORF">EV199_5600</name>
</gene>
<dbReference type="OrthoDB" id="621570at2"/>
<evidence type="ECO:0000259" key="6">
    <source>
        <dbReference type="Pfam" id="PF07980"/>
    </source>
</evidence>
<evidence type="ECO:0000259" key="7">
    <source>
        <dbReference type="Pfam" id="PF14322"/>
    </source>
</evidence>
<dbReference type="InterPro" id="IPR011990">
    <property type="entry name" value="TPR-like_helical_dom_sf"/>
</dbReference>
<evidence type="ECO:0000256" key="5">
    <source>
        <dbReference type="ARBA" id="ARBA00023237"/>
    </source>
</evidence>
<comment type="subcellular location">
    <subcellularLocation>
        <location evidence="1">Cell outer membrane</location>
    </subcellularLocation>
</comment>
<dbReference type="CDD" id="cd08977">
    <property type="entry name" value="SusD"/>
    <property type="match status" value="1"/>
</dbReference>
<comment type="caution">
    <text evidence="8">The sequence shown here is derived from an EMBL/GenBank/DDBJ whole genome shotgun (WGS) entry which is preliminary data.</text>
</comment>
<dbReference type="PROSITE" id="PS51257">
    <property type="entry name" value="PROKAR_LIPOPROTEIN"/>
    <property type="match status" value="1"/>
</dbReference>
<dbReference type="InterPro" id="IPR012944">
    <property type="entry name" value="SusD_RagB_dom"/>
</dbReference>
<dbReference type="EMBL" id="SGXA01000005">
    <property type="protein sequence ID" value="RZS65427.1"/>
    <property type="molecule type" value="Genomic_DNA"/>
</dbReference>
<dbReference type="Pfam" id="PF07980">
    <property type="entry name" value="SusD_RagB"/>
    <property type="match status" value="1"/>
</dbReference>
<dbReference type="InterPro" id="IPR033985">
    <property type="entry name" value="SusD-like_N"/>
</dbReference>
<evidence type="ECO:0000256" key="3">
    <source>
        <dbReference type="ARBA" id="ARBA00022729"/>
    </source>
</evidence>
<accession>A0A4Q7MDC8</accession>
<evidence type="ECO:0000256" key="1">
    <source>
        <dbReference type="ARBA" id="ARBA00004442"/>
    </source>
</evidence>